<dbReference type="AlphaFoldDB" id="A0A6P7FD57"/>
<dbReference type="OrthoDB" id="206708at2759"/>
<dbReference type="InParanoid" id="A0A6P7FD57"/>
<dbReference type="PANTHER" id="PTHR22916">
    <property type="entry name" value="GLYCOSYLTRANSFERASE"/>
    <property type="match status" value="1"/>
</dbReference>
<dbReference type="InterPro" id="IPR029044">
    <property type="entry name" value="Nucleotide-diphossugar_trans"/>
</dbReference>
<dbReference type="Pfam" id="PF00535">
    <property type="entry name" value="Glycos_transf_2"/>
    <property type="match status" value="1"/>
</dbReference>
<protein>
    <submittedName>
        <fullName evidence="4">UDP-GlcNAc:betaGal beta-1,3-N-acetylglucosaminyltransferase-like protein 1</fullName>
    </submittedName>
</protein>
<gene>
    <name evidence="4" type="primary">LOC114328159</name>
</gene>
<name>A0A6P7FD57_DIAVI</name>
<sequence>MNKEVDIISVIVPIYNGAKWIDPCFHSILKQNVDDTQFQLEVCVCNDSSTDETSTLLGKWKDHFQEAGVSLKVFNNRSENPGGVGFAKNKAVSISSGRFLCFQDIDDVMLPERVQKQYQVAVNSSVDTIVGAQFKREPEDSTVRYTKWANSLSQEQLSIQVYTSHGPTVIMPTWFLYRDHFDEVGGFVEKGMGTPEDLIFFYKHLDLGGKIIRVDECLLIYRFHSNQATFSVHQDTIWNLRVDRLQKKILSDWPQFTIWNAGKQGKKLYNSLSKENQAKVVAFCDVDSNKIGKPYIPYNPNDRKGKKKMIEIVHFKDALPPLVICVKMDMTGGVFEDNLQSLNLQEGLEYVIFS</sequence>
<accession>A0A6P7FD57</accession>
<dbReference type="RefSeq" id="XP_028132742.1">
    <property type="nucleotide sequence ID" value="XM_028276941.1"/>
</dbReference>
<evidence type="ECO:0000313" key="2">
    <source>
        <dbReference type="EnsemblMetazoa" id="XP_028132742.1"/>
    </source>
</evidence>
<dbReference type="InterPro" id="IPR001173">
    <property type="entry name" value="Glyco_trans_2-like"/>
</dbReference>
<evidence type="ECO:0000313" key="4">
    <source>
        <dbReference type="RefSeq" id="XP_028132742.1"/>
    </source>
</evidence>
<reference evidence="4" key="1">
    <citation type="submission" date="2025-04" db="UniProtKB">
        <authorList>
            <consortium name="RefSeq"/>
        </authorList>
    </citation>
    <scope>IDENTIFICATION</scope>
    <source>
        <tissue evidence="4">Whole insect</tissue>
    </source>
</reference>
<dbReference type="EnsemblMetazoa" id="XM_028276941.2">
    <property type="protein sequence ID" value="XP_028132742.1"/>
    <property type="gene ID" value="LOC114328159"/>
</dbReference>
<dbReference type="Gene3D" id="3.90.550.10">
    <property type="entry name" value="Spore Coat Polysaccharide Biosynthesis Protein SpsA, Chain A"/>
    <property type="match status" value="1"/>
</dbReference>
<dbReference type="SUPFAM" id="SSF53448">
    <property type="entry name" value="Nucleotide-diphospho-sugar transferases"/>
    <property type="match status" value="1"/>
</dbReference>
<evidence type="ECO:0000259" key="1">
    <source>
        <dbReference type="Pfam" id="PF00535"/>
    </source>
</evidence>
<dbReference type="GeneID" id="114328159"/>
<dbReference type="PANTHER" id="PTHR22916:SF3">
    <property type="entry name" value="UDP-GLCNAC:BETAGAL BETA-1,3-N-ACETYLGLUCOSAMINYLTRANSFERASE-LIKE PROTEIN 1"/>
    <property type="match status" value="1"/>
</dbReference>
<feature type="domain" description="Glycosyltransferase 2-like" evidence="1">
    <location>
        <begin position="9"/>
        <end position="183"/>
    </location>
</feature>
<organism evidence="4">
    <name type="scientific">Diabrotica virgifera virgifera</name>
    <name type="common">western corn rootworm</name>
    <dbReference type="NCBI Taxonomy" id="50390"/>
    <lineage>
        <taxon>Eukaryota</taxon>
        <taxon>Metazoa</taxon>
        <taxon>Ecdysozoa</taxon>
        <taxon>Arthropoda</taxon>
        <taxon>Hexapoda</taxon>
        <taxon>Insecta</taxon>
        <taxon>Pterygota</taxon>
        <taxon>Neoptera</taxon>
        <taxon>Endopterygota</taxon>
        <taxon>Coleoptera</taxon>
        <taxon>Polyphaga</taxon>
        <taxon>Cucujiformia</taxon>
        <taxon>Chrysomeloidea</taxon>
        <taxon>Chrysomelidae</taxon>
        <taxon>Galerucinae</taxon>
        <taxon>Diabroticina</taxon>
        <taxon>Diabroticites</taxon>
        <taxon>Diabrotica</taxon>
    </lineage>
</organism>
<keyword evidence="3" id="KW-1185">Reference proteome</keyword>
<dbReference type="Proteomes" id="UP001652700">
    <property type="component" value="Unplaced"/>
</dbReference>
<evidence type="ECO:0000313" key="3">
    <source>
        <dbReference type="Proteomes" id="UP001652700"/>
    </source>
</evidence>
<reference evidence="2" key="2">
    <citation type="submission" date="2025-05" db="UniProtKB">
        <authorList>
            <consortium name="EnsemblMetazoa"/>
        </authorList>
    </citation>
    <scope>IDENTIFICATION</scope>
</reference>
<dbReference type="GO" id="GO:0016758">
    <property type="term" value="F:hexosyltransferase activity"/>
    <property type="evidence" value="ECO:0007669"/>
    <property type="project" value="UniProtKB-ARBA"/>
</dbReference>
<proteinExistence type="predicted"/>
<dbReference type="KEGG" id="dvv:114328159"/>